<name>D0FXX4_DUNSA</name>
<evidence type="ECO:0000259" key="1">
    <source>
        <dbReference type="Pfam" id="PF00961"/>
    </source>
</evidence>
<geneLocation type="chloroplast" evidence="2"/>
<dbReference type="EMBL" id="GQ250046">
    <property type="protein sequence ID" value="ACS95057.1"/>
    <property type="molecule type" value="Genomic_DNA"/>
</dbReference>
<dbReference type="InterPro" id="IPR027434">
    <property type="entry name" value="Homing_endonucl"/>
</dbReference>
<organism evidence="2">
    <name type="scientific">Dunaliella salina</name>
    <name type="common">Green alga</name>
    <name type="synonym">Protococcus salinus</name>
    <dbReference type="NCBI Taxonomy" id="3046"/>
    <lineage>
        <taxon>Eukaryota</taxon>
        <taxon>Viridiplantae</taxon>
        <taxon>Chlorophyta</taxon>
        <taxon>core chlorophytes</taxon>
        <taxon>Chlorophyceae</taxon>
        <taxon>CS clade</taxon>
        <taxon>Chlamydomonadales</taxon>
        <taxon>Dunaliellaceae</taxon>
        <taxon>Dunaliella</taxon>
    </lineage>
</organism>
<dbReference type="AlphaFoldDB" id="D0FXX4"/>
<feature type="domain" description="Homing endonuclease LAGLIDADG" evidence="1">
    <location>
        <begin position="16"/>
        <end position="104"/>
    </location>
</feature>
<keyword evidence="2" id="KW-0150">Chloroplast</keyword>
<sequence>MNKNVDVEEKWNQWFAGLTDGDGCFYINKKEKSISYELTVHIFDSRVVYDIKNKLKAGSVLKRSNSNSIRYRVKSREVIENIIDRLNGRLYNEARIKQFEKACQLLNKQYVTPSSLLSKDDSYLAGLIDSNGSLTINISKSSKTDSQISGVEGRCLRLINSRGANQLRLTIASKYLNNVTLIQKSYNMGVVYTEKANNNNRCPNKKHIWTLSSYNDFQKLYEYLKKFPLKSTKMHRIRLVFIYFKYKELKYHLKASDSLEFKLWSKLCKAWFKYSF</sequence>
<dbReference type="Pfam" id="PF00961">
    <property type="entry name" value="LAGLIDADG_1"/>
    <property type="match status" value="2"/>
</dbReference>
<dbReference type="Gene3D" id="3.10.28.10">
    <property type="entry name" value="Homing endonucleases"/>
    <property type="match status" value="2"/>
</dbReference>
<dbReference type="GO" id="GO:0004519">
    <property type="term" value="F:endonuclease activity"/>
    <property type="evidence" value="ECO:0007669"/>
    <property type="project" value="UniProtKB-KW"/>
</dbReference>
<evidence type="ECO:0000313" key="2">
    <source>
        <dbReference type="EMBL" id="ACS95057.1"/>
    </source>
</evidence>
<dbReference type="PANTHER" id="PTHR37520">
    <property type="entry name" value="INTRON-ENCODED DNA ENDONUCLEASE AI2A-RELATED"/>
    <property type="match status" value="1"/>
</dbReference>
<proteinExistence type="predicted"/>
<protein>
    <submittedName>
        <fullName evidence="2">LAGLIDADG homing endonuclease</fullName>
    </submittedName>
</protein>
<accession>D0FXX4</accession>
<reference evidence="2" key="1">
    <citation type="journal article" date="2010" name="BMC Plant Biol.">
        <title>The Dunaliella salina organelle genomes: large sequences, inflated with intronic and intergenic DNA.</title>
        <authorList>
            <person name="Smith D.R."/>
            <person name="Lee R.W."/>
            <person name="Cushman J.C."/>
            <person name="Magnuson J.K."/>
            <person name="Tran D."/>
            <person name="Polle J.E."/>
        </authorList>
    </citation>
    <scope>NUCLEOTIDE SEQUENCE</scope>
    <source>
        <strain evidence="2">CCAP 19/18</strain>
    </source>
</reference>
<keyword evidence="2" id="KW-0255">Endonuclease</keyword>
<keyword evidence="2" id="KW-0540">Nuclease</keyword>
<dbReference type="InterPro" id="IPR004860">
    <property type="entry name" value="LAGLIDADG_dom"/>
</dbReference>
<dbReference type="PANTHER" id="PTHR37520:SF1">
    <property type="entry name" value="INTRON-ENCODED DNA ENDONUCLEASE AI2A-RELATED"/>
    <property type="match status" value="1"/>
</dbReference>
<dbReference type="GeneID" id="11541760"/>
<gene>
    <name evidence="2" type="primary">orf277</name>
</gene>
<keyword evidence="2" id="KW-0378">Hydrolase</keyword>
<feature type="domain" description="Homing endonuclease LAGLIDADG" evidence="1">
    <location>
        <begin position="124"/>
        <end position="236"/>
    </location>
</feature>
<dbReference type="RefSeq" id="YP_005089794.1">
    <property type="nucleotide sequence ID" value="NC_016732.1"/>
</dbReference>
<dbReference type="SUPFAM" id="SSF55608">
    <property type="entry name" value="Homing endonucleases"/>
    <property type="match status" value="2"/>
</dbReference>
<keyword evidence="2" id="KW-0934">Plastid</keyword>